<evidence type="ECO:0000256" key="6">
    <source>
        <dbReference type="ARBA" id="ARBA00022989"/>
    </source>
</evidence>
<dbReference type="Proteomes" id="UP001144036">
    <property type="component" value="Unassembled WGS sequence"/>
</dbReference>
<comment type="subcellular location">
    <subcellularLocation>
        <location evidence="1">Cell membrane</location>
        <topology evidence="1">Multi-pass membrane protein</topology>
    </subcellularLocation>
</comment>
<sequence>MRTRLYRDGRLEKENFPLAEISDHLADRRTTVWADLVRPAPAELAALGDALGLHELAVEDVLSDHQRPKIDIYDNHLFITVYAVRFDGGRFVPAEIDVFVTETALVTIRTDPGLDLDEVVRRWDGAPHLASNGVLFLLHGLLDWVVDGQLDLVLDLDARAEDLEEALFEERPSDAKLVQRRMYELRKVATRFRKIAMPMRELIGTLLHRDRGALHGSDMAPYYQDVYDHVLRTAELLESLRDLLANLRETRLAQQGFRLNQIMKRLTGWAAIIAVPTAITGFYGQNVPFPGSGEAWGFWASLVLVAATSVTLYAVFRKNDWL</sequence>
<dbReference type="Gene3D" id="1.20.58.340">
    <property type="entry name" value="Magnesium transport protein CorA, transmembrane region"/>
    <property type="match status" value="2"/>
</dbReference>
<evidence type="ECO:0000256" key="1">
    <source>
        <dbReference type="ARBA" id="ARBA00004651"/>
    </source>
</evidence>
<keyword evidence="4" id="KW-1003">Cell membrane</keyword>
<dbReference type="Gene3D" id="3.30.460.20">
    <property type="entry name" value="CorA soluble domain-like"/>
    <property type="match status" value="1"/>
</dbReference>
<keyword evidence="5 8" id="KW-0812">Transmembrane</keyword>
<feature type="transmembrane region" description="Helical" evidence="8">
    <location>
        <begin position="296"/>
        <end position="316"/>
    </location>
</feature>
<dbReference type="PANTHER" id="PTHR46494">
    <property type="entry name" value="CORA FAMILY METAL ION TRANSPORTER (EUROFUNG)"/>
    <property type="match status" value="1"/>
</dbReference>
<protein>
    <submittedName>
        <fullName evidence="9">Magnesium transporter CorA family protein</fullName>
    </submittedName>
</protein>
<dbReference type="InterPro" id="IPR045863">
    <property type="entry name" value="CorA_TM1_TM2"/>
</dbReference>
<dbReference type="RefSeq" id="WP_270157251.1">
    <property type="nucleotide sequence ID" value="NZ_JAPNNL010000104.1"/>
</dbReference>
<evidence type="ECO:0000256" key="7">
    <source>
        <dbReference type="ARBA" id="ARBA00023136"/>
    </source>
</evidence>
<dbReference type="EMBL" id="JAPNNL010000104">
    <property type="protein sequence ID" value="MDA0636388.1"/>
    <property type="molecule type" value="Genomic_DNA"/>
</dbReference>
<keyword evidence="3" id="KW-0813">Transport</keyword>
<evidence type="ECO:0000256" key="8">
    <source>
        <dbReference type="SAM" id="Phobius"/>
    </source>
</evidence>
<dbReference type="PANTHER" id="PTHR46494:SF1">
    <property type="entry name" value="CORA FAMILY METAL ION TRANSPORTER (EUROFUNG)"/>
    <property type="match status" value="1"/>
</dbReference>
<keyword evidence="6 8" id="KW-1133">Transmembrane helix</keyword>
<reference evidence="9" key="1">
    <citation type="submission" date="2022-11" db="EMBL/GenBank/DDBJ databases">
        <title>Nonomuraea corallina sp. nov., a new species of the genus Nonomuraea isolated from sea side sediment in Thai sea.</title>
        <authorList>
            <person name="Ngamcharungchit C."/>
            <person name="Matsumoto A."/>
            <person name="Suriyachadkun C."/>
            <person name="Panbangred W."/>
            <person name="Inahashi Y."/>
            <person name="Intra B."/>
        </authorList>
    </citation>
    <scope>NUCLEOTIDE SEQUENCE</scope>
    <source>
        <strain evidence="9">MCN248</strain>
    </source>
</reference>
<dbReference type="InterPro" id="IPR045861">
    <property type="entry name" value="CorA_cytoplasmic_dom"/>
</dbReference>
<name>A0ABT4SGR2_9ACTN</name>
<proteinExistence type="inferred from homology"/>
<dbReference type="SUPFAM" id="SSF143865">
    <property type="entry name" value="CorA soluble domain-like"/>
    <property type="match status" value="1"/>
</dbReference>
<dbReference type="CDD" id="cd12822">
    <property type="entry name" value="TmCorA-like"/>
    <property type="match status" value="1"/>
</dbReference>
<accession>A0ABT4SGR2</accession>
<comment type="caution">
    <text evidence="9">The sequence shown here is derived from an EMBL/GenBank/DDBJ whole genome shotgun (WGS) entry which is preliminary data.</text>
</comment>
<evidence type="ECO:0000256" key="2">
    <source>
        <dbReference type="ARBA" id="ARBA00009765"/>
    </source>
</evidence>
<evidence type="ECO:0000313" key="10">
    <source>
        <dbReference type="Proteomes" id="UP001144036"/>
    </source>
</evidence>
<evidence type="ECO:0000256" key="5">
    <source>
        <dbReference type="ARBA" id="ARBA00022692"/>
    </source>
</evidence>
<dbReference type="InterPro" id="IPR002523">
    <property type="entry name" value="MgTranspt_CorA/ZnTranspt_ZntB"/>
</dbReference>
<comment type="similarity">
    <text evidence="2">Belongs to the CorA metal ion transporter (MIT) (TC 1.A.35) family.</text>
</comment>
<organism evidence="9 10">
    <name type="scientific">Nonomuraea corallina</name>
    <dbReference type="NCBI Taxonomy" id="2989783"/>
    <lineage>
        <taxon>Bacteria</taxon>
        <taxon>Bacillati</taxon>
        <taxon>Actinomycetota</taxon>
        <taxon>Actinomycetes</taxon>
        <taxon>Streptosporangiales</taxon>
        <taxon>Streptosporangiaceae</taxon>
        <taxon>Nonomuraea</taxon>
    </lineage>
</organism>
<keyword evidence="10" id="KW-1185">Reference proteome</keyword>
<evidence type="ECO:0000313" key="9">
    <source>
        <dbReference type="EMBL" id="MDA0636388.1"/>
    </source>
</evidence>
<evidence type="ECO:0000256" key="3">
    <source>
        <dbReference type="ARBA" id="ARBA00022448"/>
    </source>
</evidence>
<dbReference type="Pfam" id="PF01544">
    <property type="entry name" value="CorA"/>
    <property type="match status" value="1"/>
</dbReference>
<keyword evidence="7 8" id="KW-0472">Membrane</keyword>
<gene>
    <name evidence="9" type="ORF">OUY22_23460</name>
</gene>
<feature type="transmembrane region" description="Helical" evidence="8">
    <location>
        <begin position="266"/>
        <end position="284"/>
    </location>
</feature>
<dbReference type="SUPFAM" id="SSF144083">
    <property type="entry name" value="Magnesium transport protein CorA, transmembrane region"/>
    <property type="match status" value="1"/>
</dbReference>
<evidence type="ECO:0000256" key="4">
    <source>
        <dbReference type="ARBA" id="ARBA00022475"/>
    </source>
</evidence>